<feature type="compositionally biased region" description="Basic residues" evidence="4">
    <location>
        <begin position="118"/>
        <end position="128"/>
    </location>
</feature>
<feature type="compositionally biased region" description="Basic and acidic residues" evidence="4">
    <location>
        <begin position="129"/>
        <end position="138"/>
    </location>
</feature>
<organism evidence="6 7">
    <name type="scientific">Portunus trituberculatus</name>
    <name type="common">Swimming crab</name>
    <name type="synonym">Neptunus trituberculatus</name>
    <dbReference type="NCBI Taxonomy" id="210409"/>
    <lineage>
        <taxon>Eukaryota</taxon>
        <taxon>Metazoa</taxon>
        <taxon>Ecdysozoa</taxon>
        <taxon>Arthropoda</taxon>
        <taxon>Crustacea</taxon>
        <taxon>Multicrustacea</taxon>
        <taxon>Malacostraca</taxon>
        <taxon>Eumalacostraca</taxon>
        <taxon>Eucarida</taxon>
        <taxon>Decapoda</taxon>
        <taxon>Pleocyemata</taxon>
        <taxon>Brachyura</taxon>
        <taxon>Eubrachyura</taxon>
        <taxon>Portunoidea</taxon>
        <taxon>Portunidae</taxon>
        <taxon>Portuninae</taxon>
        <taxon>Portunus</taxon>
    </lineage>
</organism>
<feature type="domain" description="ETS" evidence="5">
    <location>
        <begin position="155"/>
        <end position="240"/>
    </location>
</feature>
<comment type="subcellular location">
    <subcellularLocation>
        <location evidence="3">Nucleus</location>
    </subcellularLocation>
</comment>
<dbReference type="Gene3D" id="1.10.10.10">
    <property type="entry name" value="Winged helix-like DNA-binding domain superfamily/Winged helix DNA-binding domain"/>
    <property type="match status" value="1"/>
</dbReference>
<dbReference type="SMART" id="SM00413">
    <property type="entry name" value="ETS"/>
    <property type="match status" value="1"/>
</dbReference>
<feature type="region of interest" description="Disordered" evidence="4">
    <location>
        <begin position="1"/>
        <end position="31"/>
    </location>
</feature>
<dbReference type="GO" id="GO:0005634">
    <property type="term" value="C:nucleus"/>
    <property type="evidence" value="ECO:0007669"/>
    <property type="project" value="UniProtKB-SubCell"/>
</dbReference>
<keyword evidence="2 3" id="KW-0238">DNA-binding</keyword>
<evidence type="ECO:0000256" key="1">
    <source>
        <dbReference type="ARBA" id="ARBA00005562"/>
    </source>
</evidence>
<evidence type="ECO:0000313" key="6">
    <source>
        <dbReference type="EMBL" id="MPC75161.1"/>
    </source>
</evidence>
<gene>
    <name evidence="6" type="primary">EHF_0</name>
    <name evidence="6" type="ORF">E2C01_069545</name>
</gene>
<reference evidence="6 7" key="1">
    <citation type="submission" date="2019-05" db="EMBL/GenBank/DDBJ databases">
        <title>Another draft genome of Portunus trituberculatus and its Hox gene families provides insights of decapod evolution.</title>
        <authorList>
            <person name="Jeong J.-H."/>
            <person name="Song I."/>
            <person name="Kim S."/>
            <person name="Choi T."/>
            <person name="Kim D."/>
            <person name="Ryu S."/>
            <person name="Kim W."/>
        </authorList>
    </citation>
    <scope>NUCLEOTIDE SEQUENCE [LARGE SCALE GENOMIC DNA]</scope>
    <source>
        <tissue evidence="6">Muscle</tissue>
    </source>
</reference>
<feature type="compositionally biased region" description="Polar residues" evidence="4">
    <location>
        <begin position="103"/>
        <end position="117"/>
    </location>
</feature>
<keyword evidence="3" id="KW-0539">Nucleus</keyword>
<sequence length="271" mass="30439">MQKKTTTATITTNINSPPFIHPQQSDGREDTTSITPIPTATITSPSPFTSTSTNKTHHLLVTTQPTYRPRLQPPLPSSTVPHSPYLSTPSQYKNLQLMDTDTPLNLSQDTQQGQNRTQHAHSTHRHRGAHQERQRDGDPFLGKILTNRKRRLRGPKSWEYLVRLLRDPSTNPSLIRWENEAKGVFRLVQPAAIAQRWGRRTGKHASECLSYENFARGLRYHYATGALEPVSERSFVYKFGPKAHLALGDGDWGLPTGEATVTSADAEETRT</sequence>
<dbReference type="PROSITE" id="PS50061">
    <property type="entry name" value="ETS_DOMAIN_3"/>
    <property type="match status" value="1"/>
</dbReference>
<evidence type="ECO:0000256" key="3">
    <source>
        <dbReference type="RuleBase" id="RU004019"/>
    </source>
</evidence>
<dbReference type="Pfam" id="PF00178">
    <property type="entry name" value="Ets"/>
    <property type="match status" value="1"/>
</dbReference>
<feature type="compositionally biased region" description="Low complexity" evidence="4">
    <location>
        <begin position="1"/>
        <end position="15"/>
    </location>
</feature>
<keyword evidence="7" id="KW-1185">Reference proteome</keyword>
<dbReference type="GO" id="GO:0030154">
    <property type="term" value="P:cell differentiation"/>
    <property type="evidence" value="ECO:0007669"/>
    <property type="project" value="TreeGrafter"/>
</dbReference>
<dbReference type="PRINTS" id="PR00454">
    <property type="entry name" value="ETSDOMAIN"/>
</dbReference>
<dbReference type="OrthoDB" id="2311693at2759"/>
<dbReference type="InterPro" id="IPR046328">
    <property type="entry name" value="ETS_fam"/>
</dbReference>
<dbReference type="InterPro" id="IPR036390">
    <property type="entry name" value="WH_DNA-bd_sf"/>
</dbReference>
<dbReference type="InterPro" id="IPR000418">
    <property type="entry name" value="Ets_dom"/>
</dbReference>
<name>A0A5B7HQB7_PORTR</name>
<dbReference type="Proteomes" id="UP000324222">
    <property type="component" value="Unassembled WGS sequence"/>
</dbReference>
<proteinExistence type="inferred from homology"/>
<comment type="similarity">
    <text evidence="1 3">Belongs to the ETS family.</text>
</comment>
<dbReference type="GO" id="GO:0000981">
    <property type="term" value="F:DNA-binding transcription factor activity, RNA polymerase II-specific"/>
    <property type="evidence" value="ECO:0007669"/>
    <property type="project" value="TreeGrafter"/>
</dbReference>
<dbReference type="PANTHER" id="PTHR11849">
    <property type="entry name" value="ETS"/>
    <property type="match status" value="1"/>
</dbReference>
<feature type="region of interest" description="Disordered" evidence="4">
    <location>
        <begin position="103"/>
        <end position="141"/>
    </location>
</feature>
<dbReference type="InterPro" id="IPR036388">
    <property type="entry name" value="WH-like_DNA-bd_sf"/>
</dbReference>
<dbReference type="PANTHER" id="PTHR11849:SF190">
    <property type="entry name" value="ETS-DOMAIN PROTEIN"/>
    <property type="match status" value="1"/>
</dbReference>
<evidence type="ECO:0000313" key="7">
    <source>
        <dbReference type="Proteomes" id="UP000324222"/>
    </source>
</evidence>
<dbReference type="EMBL" id="VSRR010040503">
    <property type="protein sequence ID" value="MPC75161.1"/>
    <property type="molecule type" value="Genomic_DNA"/>
</dbReference>
<comment type="caution">
    <text evidence="6">The sequence shown here is derived from an EMBL/GenBank/DDBJ whole genome shotgun (WGS) entry which is preliminary data.</text>
</comment>
<evidence type="ECO:0000256" key="2">
    <source>
        <dbReference type="ARBA" id="ARBA00023125"/>
    </source>
</evidence>
<dbReference type="SUPFAM" id="SSF46785">
    <property type="entry name" value="Winged helix' DNA-binding domain"/>
    <property type="match status" value="1"/>
</dbReference>
<evidence type="ECO:0000256" key="4">
    <source>
        <dbReference type="SAM" id="MobiDB-lite"/>
    </source>
</evidence>
<dbReference type="GO" id="GO:0043565">
    <property type="term" value="F:sequence-specific DNA binding"/>
    <property type="evidence" value="ECO:0007669"/>
    <property type="project" value="InterPro"/>
</dbReference>
<protein>
    <submittedName>
        <fullName evidence="6">ETS ous factor</fullName>
    </submittedName>
</protein>
<evidence type="ECO:0000259" key="5">
    <source>
        <dbReference type="PROSITE" id="PS50061"/>
    </source>
</evidence>
<dbReference type="AlphaFoldDB" id="A0A5B7HQB7"/>
<accession>A0A5B7HQB7</accession>